<dbReference type="AlphaFoldDB" id="A0A6J0P1P9"/>
<evidence type="ECO:0000313" key="5">
    <source>
        <dbReference type="Proteomes" id="UP000504610"/>
    </source>
</evidence>
<dbReference type="GeneID" id="108861137"/>
<feature type="compositionally biased region" description="Polar residues" evidence="2">
    <location>
        <begin position="479"/>
        <end position="498"/>
    </location>
</feature>
<dbReference type="OrthoDB" id="275996at2759"/>
<dbReference type="RefSeq" id="XP_018490467.1">
    <property type="nucleotide sequence ID" value="XM_018634965.2"/>
</dbReference>
<dbReference type="Pfam" id="PF14648">
    <property type="entry name" value="FAM91_C"/>
    <property type="match status" value="3"/>
</dbReference>
<feature type="domain" description="FAM91 N-terminal" evidence="3">
    <location>
        <begin position="18"/>
        <end position="308"/>
    </location>
</feature>
<evidence type="ECO:0000256" key="1">
    <source>
        <dbReference type="ARBA" id="ARBA00010319"/>
    </source>
</evidence>
<dbReference type="KEGG" id="rsz:108861137"/>
<sequence length="1019" mass="112664">MQRTPAVTIEDQLISKAVREECPWENLPKRLQSILGSKEEWHRRVVDHCIKKRLLWNTCFSCKVCKEGEYYEDMMRYLRKNLALFPYHLAEHVCRVMRISPFRYYCDMIFEVMRNEQPYDSIPNFSAADAFRLTGIGRNEFIDIMNKCRSKKIMWKLNKSIAKDFLPTQPVDFPIDPWWGVCLVNFTIEEFKKLSEDETATIDKICKEEVNAYVLFDPEVIKGLYQRGLIYFDVPVYQDDRFKVSKLEGFISNREQSYEDPIEELLYAVFVVSNENSTVAELASTLQADLAQLQAAASFVCRLGWAVKLIDPASVLHDKIIPGSPRAILSDEDDTRAGLGSTYMSADGEAAQNGDNLGTESSGLRSSHVRVAFIVDANITSYLMMGSVSPGLKSHAVTLYEAGKLGHTSIPDLCKDLSTLEGAKFEGELQEFANHAFSLRCVLECLISGGVATDTTVDTTGPGTLVNDEAVTLLADVNSPDNSGDSLTSQNSEASMVSNAPHEDPLPTERVPESTEHEAASTTLTDDTTALTDDTTALTDDTTSLTETFSSNLNLQNDEKPISVEGPDTSKGNKKRKRYRVDILRCESLASLTPVTLDRLFSRDYDIVVSMVPLPLTTVLPGPSGPVHFGPPSHSSMTQWMKLVLYSTVGNGPLSVILMKGQCLRILPAPLAGCEKALIWSWDGSSVGGLGNKFEGNLVKGSILLHCLNCLLKCSAVLVQPLSKHDLDSSGRIVTLDIPLPLKNSDGSIPHFADELGLPLEENTKLNSLLTKLANNMELWTVGYIRLLKLFKAKDPAGYFSPDDDEKYEWVPLTVEFGLPLFSPKLCNHICKRIVSSQLLQADSLMEQHNAMQCIRKRLKDICAQYQATGPAAKLLYQKEQAKDAPRSKLMNYASGKWNPLVDPSSPISGATSEFQRLKLANRQRCRTEVLSFDGSILRSYTCPVYEAATRTIDENAPSTATKADAEEADSREVVLPGLNLVYDGSELHPFDIGACLQARQPVALIAEAAAASAVLAPK</sequence>
<feature type="domain" description="FAM91 C-terminal" evidence="4">
    <location>
        <begin position="569"/>
        <end position="791"/>
    </location>
</feature>
<dbReference type="RefSeq" id="XP_018490466.1">
    <property type="nucleotide sequence ID" value="XM_018634964.2"/>
</dbReference>
<reference evidence="5" key="1">
    <citation type="journal article" date="2019" name="Database">
        <title>The radish genome database (RadishGD): an integrated information resource for radish genomics.</title>
        <authorList>
            <person name="Yu H.J."/>
            <person name="Baek S."/>
            <person name="Lee Y.J."/>
            <person name="Cho A."/>
            <person name="Mun J.H."/>
        </authorList>
    </citation>
    <scope>NUCLEOTIDE SEQUENCE [LARGE SCALE GENOMIC DNA]</scope>
    <source>
        <strain evidence="5">cv. WK10039</strain>
    </source>
</reference>
<dbReference type="Pfam" id="PF14647">
    <property type="entry name" value="FAM91_N"/>
    <property type="match status" value="1"/>
</dbReference>
<proteinExistence type="inferred from homology"/>
<protein>
    <submittedName>
        <fullName evidence="6 7">Uncharacterized protein LOC108861137</fullName>
    </submittedName>
</protein>
<name>A0A6J0P1P9_RAPSA</name>
<comment type="similarity">
    <text evidence="1">Belongs to the FAM91 family.</text>
</comment>
<accession>A0A6J0P1P9</accession>
<dbReference type="Proteomes" id="UP000504610">
    <property type="component" value="Chromosome 5"/>
</dbReference>
<keyword evidence="5" id="KW-1185">Reference proteome</keyword>
<reference evidence="6 7" key="2">
    <citation type="submission" date="2025-04" db="UniProtKB">
        <authorList>
            <consortium name="RefSeq"/>
        </authorList>
    </citation>
    <scope>IDENTIFICATION</scope>
    <source>
        <tissue evidence="6 7">Leaf</tissue>
    </source>
</reference>
<feature type="domain" description="FAM91 C-terminal" evidence="4">
    <location>
        <begin position="369"/>
        <end position="454"/>
    </location>
</feature>
<feature type="compositionally biased region" description="Basic and acidic residues" evidence="2">
    <location>
        <begin position="501"/>
        <end position="519"/>
    </location>
</feature>
<dbReference type="PANTHER" id="PTHR28441">
    <property type="entry name" value="PROTEIN FAM91A1"/>
    <property type="match status" value="1"/>
</dbReference>
<dbReference type="InterPro" id="IPR039199">
    <property type="entry name" value="FAM91"/>
</dbReference>
<evidence type="ECO:0000313" key="7">
    <source>
        <dbReference type="RefSeq" id="XP_018490467.1"/>
    </source>
</evidence>
<organism evidence="5 6">
    <name type="scientific">Raphanus sativus</name>
    <name type="common">Radish</name>
    <name type="synonym">Raphanus raphanistrum var. sativus</name>
    <dbReference type="NCBI Taxonomy" id="3726"/>
    <lineage>
        <taxon>Eukaryota</taxon>
        <taxon>Viridiplantae</taxon>
        <taxon>Streptophyta</taxon>
        <taxon>Embryophyta</taxon>
        <taxon>Tracheophyta</taxon>
        <taxon>Spermatophyta</taxon>
        <taxon>Magnoliopsida</taxon>
        <taxon>eudicotyledons</taxon>
        <taxon>Gunneridae</taxon>
        <taxon>Pentapetalae</taxon>
        <taxon>rosids</taxon>
        <taxon>malvids</taxon>
        <taxon>Brassicales</taxon>
        <taxon>Brassicaceae</taxon>
        <taxon>Brassiceae</taxon>
        <taxon>Raphanus</taxon>
    </lineage>
</organism>
<feature type="domain" description="FAM91 C-terminal" evidence="4">
    <location>
        <begin position="805"/>
        <end position="882"/>
    </location>
</feature>
<feature type="region of interest" description="Disordered" evidence="2">
    <location>
        <begin position="476"/>
        <end position="543"/>
    </location>
</feature>
<dbReference type="InterPro" id="IPR028091">
    <property type="entry name" value="FAM91_N_dom"/>
</dbReference>
<evidence type="ECO:0000259" key="4">
    <source>
        <dbReference type="Pfam" id="PF14648"/>
    </source>
</evidence>
<dbReference type="PANTHER" id="PTHR28441:SF2">
    <property type="entry name" value="PROTEIN FAM91A1"/>
    <property type="match status" value="1"/>
</dbReference>
<evidence type="ECO:0000259" key="3">
    <source>
        <dbReference type="Pfam" id="PF14647"/>
    </source>
</evidence>
<evidence type="ECO:0000313" key="6">
    <source>
        <dbReference type="RefSeq" id="XP_018490466.1"/>
    </source>
</evidence>
<feature type="compositionally biased region" description="Low complexity" evidence="2">
    <location>
        <begin position="520"/>
        <end position="543"/>
    </location>
</feature>
<dbReference type="InterPro" id="IPR028097">
    <property type="entry name" value="FAM91_C_dom"/>
</dbReference>
<gene>
    <name evidence="6 7" type="primary">LOC108861137</name>
</gene>
<evidence type="ECO:0000256" key="2">
    <source>
        <dbReference type="SAM" id="MobiDB-lite"/>
    </source>
</evidence>